<accession>A0A564YJ66</accession>
<keyword evidence="2" id="KW-1185">Reference proteome</keyword>
<dbReference type="EMBL" id="CABIJS010000233">
    <property type="protein sequence ID" value="VUZ47321.1"/>
    <property type="molecule type" value="Genomic_DNA"/>
</dbReference>
<organism evidence="1 2">
    <name type="scientific">Hymenolepis diminuta</name>
    <name type="common">Rat tapeworm</name>
    <dbReference type="NCBI Taxonomy" id="6216"/>
    <lineage>
        <taxon>Eukaryota</taxon>
        <taxon>Metazoa</taxon>
        <taxon>Spiralia</taxon>
        <taxon>Lophotrochozoa</taxon>
        <taxon>Platyhelminthes</taxon>
        <taxon>Cestoda</taxon>
        <taxon>Eucestoda</taxon>
        <taxon>Cyclophyllidea</taxon>
        <taxon>Hymenolepididae</taxon>
        <taxon>Hymenolepis</taxon>
    </lineage>
</organism>
<sequence length="53" mass="5870">MLPRLIEGIPRALEHSGKCGRITDGVATKYGVCAEVIPTNRRSIFLKRDVDCI</sequence>
<reference evidence="1 2" key="1">
    <citation type="submission" date="2019-07" db="EMBL/GenBank/DDBJ databases">
        <authorList>
            <person name="Jastrzebski P J."/>
            <person name="Paukszto L."/>
            <person name="Jastrzebski P J."/>
        </authorList>
    </citation>
    <scope>NUCLEOTIDE SEQUENCE [LARGE SCALE GENOMIC DNA]</scope>
    <source>
        <strain evidence="1 2">WMS-il1</strain>
    </source>
</reference>
<proteinExistence type="predicted"/>
<dbReference type="AlphaFoldDB" id="A0A564YJ66"/>
<protein>
    <submittedName>
        <fullName evidence="1">Uncharacterized protein</fullName>
    </submittedName>
</protein>
<dbReference type="Proteomes" id="UP000321570">
    <property type="component" value="Unassembled WGS sequence"/>
</dbReference>
<gene>
    <name evidence="1" type="ORF">WMSIL1_LOCUS6882</name>
</gene>
<evidence type="ECO:0000313" key="2">
    <source>
        <dbReference type="Proteomes" id="UP000321570"/>
    </source>
</evidence>
<name>A0A564YJ66_HYMDI</name>
<evidence type="ECO:0000313" key="1">
    <source>
        <dbReference type="EMBL" id="VUZ47321.1"/>
    </source>
</evidence>